<dbReference type="OrthoDB" id="2994945at2759"/>
<dbReference type="AlphaFoldDB" id="A0A0C9ZQG9"/>
<dbReference type="Proteomes" id="UP000054485">
    <property type="component" value="Unassembled WGS sequence"/>
</dbReference>
<dbReference type="HOGENOM" id="CLU_2874089_0_0_1"/>
<evidence type="ECO:0000313" key="2">
    <source>
        <dbReference type="Proteomes" id="UP000054485"/>
    </source>
</evidence>
<organism evidence="1 2">
    <name type="scientific">Suillus luteus UH-Slu-Lm8-n1</name>
    <dbReference type="NCBI Taxonomy" id="930992"/>
    <lineage>
        <taxon>Eukaryota</taxon>
        <taxon>Fungi</taxon>
        <taxon>Dikarya</taxon>
        <taxon>Basidiomycota</taxon>
        <taxon>Agaricomycotina</taxon>
        <taxon>Agaricomycetes</taxon>
        <taxon>Agaricomycetidae</taxon>
        <taxon>Boletales</taxon>
        <taxon>Suillineae</taxon>
        <taxon>Suillaceae</taxon>
        <taxon>Suillus</taxon>
    </lineage>
</organism>
<gene>
    <name evidence="1" type="ORF">CY34DRAFT_53141</name>
</gene>
<accession>A0A0C9ZQG9</accession>
<sequence>PCIFNLEDLHYLLELINHCPDWFLDKLTTLMRHNRYIAVHYSTIHRELKRAGISLKKLRKIAKE</sequence>
<feature type="non-terminal residue" evidence="1">
    <location>
        <position position="64"/>
    </location>
</feature>
<dbReference type="InParanoid" id="A0A0C9ZQG9"/>
<feature type="non-terminal residue" evidence="1">
    <location>
        <position position="1"/>
    </location>
</feature>
<protein>
    <submittedName>
        <fullName evidence="1">Unplaced genomic scaffold CY34scaffold_190, whole genome shotgun sequence</fullName>
    </submittedName>
</protein>
<reference evidence="1 2" key="1">
    <citation type="submission" date="2014-04" db="EMBL/GenBank/DDBJ databases">
        <authorList>
            <consortium name="DOE Joint Genome Institute"/>
            <person name="Kuo A."/>
            <person name="Ruytinx J."/>
            <person name="Rineau F."/>
            <person name="Colpaert J."/>
            <person name="Kohler A."/>
            <person name="Nagy L.G."/>
            <person name="Floudas D."/>
            <person name="Copeland A."/>
            <person name="Barry K.W."/>
            <person name="Cichocki N."/>
            <person name="Veneault-Fourrey C."/>
            <person name="LaButti K."/>
            <person name="Lindquist E.A."/>
            <person name="Lipzen A."/>
            <person name="Lundell T."/>
            <person name="Morin E."/>
            <person name="Murat C."/>
            <person name="Sun H."/>
            <person name="Tunlid A."/>
            <person name="Henrissat B."/>
            <person name="Grigoriev I.V."/>
            <person name="Hibbett D.S."/>
            <person name="Martin F."/>
            <person name="Nordberg H.P."/>
            <person name="Cantor M.N."/>
            <person name="Hua S.X."/>
        </authorList>
    </citation>
    <scope>NUCLEOTIDE SEQUENCE [LARGE SCALE GENOMIC DNA]</scope>
    <source>
        <strain evidence="1 2">UH-Slu-Lm8-n1</strain>
    </source>
</reference>
<reference evidence="2" key="2">
    <citation type="submission" date="2015-01" db="EMBL/GenBank/DDBJ databases">
        <title>Evolutionary Origins and Diversification of the Mycorrhizal Mutualists.</title>
        <authorList>
            <consortium name="DOE Joint Genome Institute"/>
            <consortium name="Mycorrhizal Genomics Consortium"/>
            <person name="Kohler A."/>
            <person name="Kuo A."/>
            <person name="Nagy L.G."/>
            <person name="Floudas D."/>
            <person name="Copeland A."/>
            <person name="Barry K.W."/>
            <person name="Cichocki N."/>
            <person name="Veneault-Fourrey C."/>
            <person name="LaButti K."/>
            <person name="Lindquist E.A."/>
            <person name="Lipzen A."/>
            <person name="Lundell T."/>
            <person name="Morin E."/>
            <person name="Murat C."/>
            <person name="Riley R."/>
            <person name="Ohm R."/>
            <person name="Sun H."/>
            <person name="Tunlid A."/>
            <person name="Henrissat B."/>
            <person name="Grigoriev I.V."/>
            <person name="Hibbett D.S."/>
            <person name="Martin F."/>
        </authorList>
    </citation>
    <scope>NUCLEOTIDE SEQUENCE [LARGE SCALE GENOMIC DNA]</scope>
    <source>
        <strain evidence="2">UH-Slu-Lm8-n1</strain>
    </source>
</reference>
<keyword evidence="2" id="KW-1185">Reference proteome</keyword>
<proteinExistence type="predicted"/>
<dbReference type="EMBL" id="KN835321">
    <property type="protein sequence ID" value="KIK39960.1"/>
    <property type="molecule type" value="Genomic_DNA"/>
</dbReference>
<name>A0A0C9ZQG9_9AGAM</name>
<evidence type="ECO:0000313" key="1">
    <source>
        <dbReference type="EMBL" id="KIK39960.1"/>
    </source>
</evidence>